<dbReference type="Pfam" id="PF04316">
    <property type="entry name" value="FlgM"/>
    <property type="match status" value="1"/>
</dbReference>
<keyword evidence="5" id="KW-0805">Transcription regulation</keyword>
<dbReference type="GO" id="GO:0044781">
    <property type="term" value="P:bacterial-type flagellum organization"/>
    <property type="evidence" value="ECO:0007669"/>
    <property type="project" value="UniProtKB-KW"/>
</dbReference>
<evidence type="ECO:0000259" key="7">
    <source>
        <dbReference type="Pfam" id="PF04316"/>
    </source>
</evidence>
<dbReference type="KEGG" id="ctae:BGI42_03845"/>
<keyword evidence="8" id="KW-0969">Cilium</keyword>
<evidence type="ECO:0000256" key="2">
    <source>
        <dbReference type="ARBA" id="ARBA00017823"/>
    </source>
</evidence>
<evidence type="ECO:0000256" key="1">
    <source>
        <dbReference type="ARBA" id="ARBA00005322"/>
    </source>
</evidence>
<dbReference type="Proteomes" id="UP000094652">
    <property type="component" value="Chromosome"/>
</dbReference>
<dbReference type="STRING" id="394958.BGI42_03845"/>
<keyword evidence="8" id="KW-0282">Flagellum</keyword>
<gene>
    <name evidence="8" type="primary">flgM</name>
    <name evidence="8" type="ORF">BGI42_03845</name>
</gene>
<dbReference type="NCBIfam" id="TIGR03824">
    <property type="entry name" value="FlgM_jcvi"/>
    <property type="match status" value="1"/>
</dbReference>
<proteinExistence type="inferred from homology"/>
<accession>A0A1D7XHS4</accession>
<protein>
    <recommendedName>
        <fullName evidence="2">Negative regulator of flagellin synthesis</fullName>
    </recommendedName>
</protein>
<dbReference type="SUPFAM" id="SSF101498">
    <property type="entry name" value="Anti-sigma factor FlgM"/>
    <property type="match status" value="1"/>
</dbReference>
<dbReference type="EMBL" id="CP017253">
    <property type="protein sequence ID" value="AOR22897.1"/>
    <property type="molecule type" value="Genomic_DNA"/>
</dbReference>
<dbReference type="AlphaFoldDB" id="A0A1D7XHS4"/>
<evidence type="ECO:0000256" key="6">
    <source>
        <dbReference type="ARBA" id="ARBA00023163"/>
    </source>
</evidence>
<reference evidence="9" key="1">
    <citation type="submission" date="2016-09" db="EMBL/GenBank/DDBJ databases">
        <title>Genomics of Clostridium taeniosporum, an organism which forms endospores with ribbon-like appendages.</title>
        <authorList>
            <person name="Walker J.R."/>
        </authorList>
    </citation>
    <scope>NUCLEOTIDE SEQUENCE [LARGE SCALE GENOMIC DNA]</scope>
    <source>
        <strain evidence="9">1/k</strain>
    </source>
</reference>
<evidence type="ECO:0000313" key="8">
    <source>
        <dbReference type="EMBL" id="AOR22897.1"/>
    </source>
</evidence>
<dbReference type="OrthoDB" id="2112800at2"/>
<keyword evidence="4" id="KW-1005">Bacterial flagellum biogenesis</keyword>
<dbReference type="Gene3D" id="6.10.140.30">
    <property type="entry name" value="Anti-sigma-28 factor FlgM"/>
    <property type="match status" value="1"/>
</dbReference>
<evidence type="ECO:0000256" key="5">
    <source>
        <dbReference type="ARBA" id="ARBA00023015"/>
    </source>
</evidence>
<dbReference type="RefSeq" id="WP_069679055.1">
    <property type="nucleotide sequence ID" value="NZ_CP017253.2"/>
</dbReference>
<sequence>MSINRINAHSAVNIYNSNKNINKIEKNNNIKNTDRIEISELGKSIKDYSLDYSIDNTKKVAEIKEKIQNGTYKIDSKLIAKGILEAIKENKNK</sequence>
<dbReference type="InterPro" id="IPR035890">
    <property type="entry name" value="Anti-sigma-28_factor_FlgM_sf"/>
</dbReference>
<name>A0A1D7XHS4_9CLOT</name>
<keyword evidence="3" id="KW-0678">Repressor</keyword>
<dbReference type="GO" id="GO:0045892">
    <property type="term" value="P:negative regulation of DNA-templated transcription"/>
    <property type="evidence" value="ECO:0007669"/>
    <property type="project" value="InterPro"/>
</dbReference>
<keyword evidence="8" id="KW-0966">Cell projection</keyword>
<feature type="domain" description="Anti-sigma-28 factor FlgM C-terminal" evidence="7">
    <location>
        <begin position="34"/>
        <end position="85"/>
    </location>
</feature>
<keyword evidence="9" id="KW-1185">Reference proteome</keyword>
<dbReference type="InterPro" id="IPR007412">
    <property type="entry name" value="FlgM"/>
</dbReference>
<comment type="similarity">
    <text evidence="1">Belongs to the FlgM family.</text>
</comment>
<keyword evidence="6" id="KW-0804">Transcription</keyword>
<evidence type="ECO:0000256" key="4">
    <source>
        <dbReference type="ARBA" id="ARBA00022795"/>
    </source>
</evidence>
<evidence type="ECO:0000313" key="9">
    <source>
        <dbReference type="Proteomes" id="UP000094652"/>
    </source>
</evidence>
<evidence type="ECO:0000256" key="3">
    <source>
        <dbReference type="ARBA" id="ARBA00022491"/>
    </source>
</evidence>
<dbReference type="InterPro" id="IPR031316">
    <property type="entry name" value="FlgM_C"/>
</dbReference>
<organism evidence="8 9">
    <name type="scientific">Clostridium taeniosporum</name>
    <dbReference type="NCBI Taxonomy" id="394958"/>
    <lineage>
        <taxon>Bacteria</taxon>
        <taxon>Bacillati</taxon>
        <taxon>Bacillota</taxon>
        <taxon>Clostridia</taxon>
        <taxon>Eubacteriales</taxon>
        <taxon>Clostridiaceae</taxon>
        <taxon>Clostridium</taxon>
    </lineage>
</organism>